<proteinExistence type="predicted"/>
<dbReference type="SMART" id="SM00079">
    <property type="entry name" value="PBPe"/>
    <property type="match status" value="1"/>
</dbReference>
<feature type="domain" description="Ionotropic glutamate receptor C-terminal" evidence="3">
    <location>
        <begin position="40"/>
        <end position="267"/>
    </location>
</feature>
<dbReference type="PANTHER" id="PTHR35936">
    <property type="entry name" value="MEMBRANE-BOUND LYTIC MUREIN TRANSGLYCOSYLASE F"/>
    <property type="match status" value="1"/>
</dbReference>
<dbReference type="RefSeq" id="WP_082442479.1">
    <property type="nucleotide sequence ID" value="NZ_CXWA01000002.1"/>
</dbReference>
<organism evidence="4 5">
    <name type="scientific">Roseibium album</name>
    <dbReference type="NCBI Taxonomy" id="311410"/>
    <lineage>
        <taxon>Bacteria</taxon>
        <taxon>Pseudomonadati</taxon>
        <taxon>Pseudomonadota</taxon>
        <taxon>Alphaproteobacteria</taxon>
        <taxon>Hyphomicrobiales</taxon>
        <taxon>Stappiaceae</taxon>
        <taxon>Roseibium</taxon>
    </lineage>
</organism>
<dbReference type="STRING" id="311410.LA5095_02074"/>
<dbReference type="InterPro" id="IPR001638">
    <property type="entry name" value="Solute-binding_3/MltF_N"/>
</dbReference>
<reference evidence="5" key="1">
    <citation type="submission" date="2015-07" db="EMBL/GenBank/DDBJ databases">
        <authorList>
            <person name="Rodrigo-Torres Lidia"/>
            <person name="Arahal R.David."/>
        </authorList>
    </citation>
    <scope>NUCLEOTIDE SEQUENCE [LARGE SCALE GENOMIC DNA]</scope>
    <source>
        <strain evidence="5">CECT 5096</strain>
    </source>
</reference>
<dbReference type="SMART" id="SM00062">
    <property type="entry name" value="PBPb"/>
    <property type="match status" value="1"/>
</dbReference>
<dbReference type="Pfam" id="PF00497">
    <property type="entry name" value="SBP_bac_3"/>
    <property type="match status" value="1"/>
</dbReference>
<gene>
    <name evidence="4" type="primary">fliY_1</name>
    <name evidence="4" type="ORF">LA5096_00930</name>
</gene>
<dbReference type="GO" id="GO:0016020">
    <property type="term" value="C:membrane"/>
    <property type="evidence" value="ECO:0007669"/>
    <property type="project" value="InterPro"/>
</dbReference>
<evidence type="ECO:0000313" key="5">
    <source>
        <dbReference type="Proteomes" id="UP000049983"/>
    </source>
</evidence>
<dbReference type="GeneID" id="97668369"/>
<protein>
    <submittedName>
        <fullName evidence="4">Sulfate starvation-induced protein 7</fullName>
    </submittedName>
</protein>
<dbReference type="Proteomes" id="UP000049983">
    <property type="component" value="Unassembled WGS sequence"/>
</dbReference>
<evidence type="ECO:0000259" key="3">
    <source>
        <dbReference type="SMART" id="SM00079"/>
    </source>
</evidence>
<dbReference type="SUPFAM" id="SSF53850">
    <property type="entry name" value="Periplasmic binding protein-like II"/>
    <property type="match status" value="1"/>
</dbReference>
<dbReference type="PANTHER" id="PTHR35936:SF19">
    <property type="entry name" value="AMINO-ACID-BINDING PROTEIN YXEM-RELATED"/>
    <property type="match status" value="1"/>
</dbReference>
<evidence type="ECO:0000259" key="2">
    <source>
        <dbReference type="SMART" id="SM00062"/>
    </source>
</evidence>
<keyword evidence="5" id="KW-1185">Reference proteome</keyword>
<evidence type="ECO:0000256" key="1">
    <source>
        <dbReference type="ARBA" id="ARBA00022729"/>
    </source>
</evidence>
<accession>A0A0M7A8K0</accession>
<dbReference type="InterPro" id="IPR001320">
    <property type="entry name" value="Iontro_rcpt_C"/>
</dbReference>
<evidence type="ECO:0000313" key="4">
    <source>
        <dbReference type="EMBL" id="CTQ66000.1"/>
    </source>
</evidence>
<sequence length="282" mass="30624">MSTIIENIRKYGLLVITVLVANTIAASAETTLEKIKQTGKVTVGTEAAFPPFEFVEDGKIVGYGKDILDTIVADLGVELNQLDLPWQGILPGVLAGKFDFVATSVTIKPDRAKKYAFTVPIAEGTTWIMKRKGDTSVMSVEDMAGKVVGTQLASGNEAASRAFEEDLKAKGLGGFGELKLFTSYPEVTLALANGTLDVAVQNLPNLAVIIQKQPDLFELVGPITDTSYLAWVTRPEDTDLRDYLSDQILKMRDSGKIDELQDKWFGFKMKIPGDGYLPEGAL</sequence>
<feature type="domain" description="Solute-binding protein family 3/N-terminal" evidence="2">
    <location>
        <begin position="40"/>
        <end position="268"/>
    </location>
</feature>
<name>A0A0M7A8K0_9HYPH</name>
<dbReference type="CDD" id="cd13625">
    <property type="entry name" value="PBP2_AA_binding_like_1"/>
    <property type="match status" value="1"/>
</dbReference>
<dbReference type="EMBL" id="CXWC01000002">
    <property type="protein sequence ID" value="CTQ66000.1"/>
    <property type="molecule type" value="Genomic_DNA"/>
</dbReference>
<dbReference type="GO" id="GO:0015276">
    <property type="term" value="F:ligand-gated monoatomic ion channel activity"/>
    <property type="evidence" value="ECO:0007669"/>
    <property type="project" value="InterPro"/>
</dbReference>
<dbReference type="Gene3D" id="3.40.190.10">
    <property type="entry name" value="Periplasmic binding protein-like II"/>
    <property type="match status" value="2"/>
</dbReference>
<dbReference type="OrthoDB" id="9814231at2"/>
<dbReference type="AlphaFoldDB" id="A0A0M7A8K0"/>
<keyword evidence="1" id="KW-0732">Signal</keyword>